<protein>
    <submittedName>
        <fullName evidence="1">Uncharacterized protein</fullName>
    </submittedName>
</protein>
<dbReference type="OrthoDB" id="5083162at2759"/>
<dbReference type="Proteomes" id="UP000266234">
    <property type="component" value="Unassembled WGS sequence"/>
</dbReference>
<dbReference type="AlphaFoldDB" id="A0A395SUB4"/>
<accession>A0A395SUB4</accession>
<name>A0A395SUB4_9HYPO</name>
<reference evidence="1 2" key="1">
    <citation type="journal article" date="2018" name="PLoS Pathog.">
        <title>Evolution of structural diversity of trichothecenes, a family of toxins produced by plant pathogenic and entomopathogenic fungi.</title>
        <authorList>
            <person name="Proctor R.H."/>
            <person name="McCormick S.P."/>
            <person name="Kim H.S."/>
            <person name="Cardoza R.E."/>
            <person name="Stanley A.M."/>
            <person name="Lindo L."/>
            <person name="Kelly A."/>
            <person name="Brown D.W."/>
            <person name="Lee T."/>
            <person name="Vaughan M.M."/>
            <person name="Alexander N.J."/>
            <person name="Busman M."/>
            <person name="Gutierrez S."/>
        </authorList>
    </citation>
    <scope>NUCLEOTIDE SEQUENCE [LARGE SCALE GENOMIC DNA]</scope>
    <source>
        <strain evidence="1 2">NRRL 20695</strain>
    </source>
</reference>
<evidence type="ECO:0000313" key="2">
    <source>
        <dbReference type="Proteomes" id="UP000266234"/>
    </source>
</evidence>
<comment type="caution">
    <text evidence="1">The sequence shown here is derived from an EMBL/GenBank/DDBJ whole genome shotgun (WGS) entry which is preliminary data.</text>
</comment>
<dbReference type="EMBL" id="PXOG01000118">
    <property type="protein sequence ID" value="RGP76078.1"/>
    <property type="molecule type" value="Genomic_DNA"/>
</dbReference>
<gene>
    <name evidence="1" type="ORF">FLONG3_5469</name>
</gene>
<organism evidence="1 2">
    <name type="scientific">Fusarium longipes</name>
    <dbReference type="NCBI Taxonomy" id="694270"/>
    <lineage>
        <taxon>Eukaryota</taxon>
        <taxon>Fungi</taxon>
        <taxon>Dikarya</taxon>
        <taxon>Ascomycota</taxon>
        <taxon>Pezizomycotina</taxon>
        <taxon>Sordariomycetes</taxon>
        <taxon>Hypocreomycetidae</taxon>
        <taxon>Hypocreales</taxon>
        <taxon>Nectriaceae</taxon>
        <taxon>Fusarium</taxon>
    </lineage>
</organism>
<keyword evidence="2" id="KW-1185">Reference proteome</keyword>
<proteinExistence type="predicted"/>
<sequence>MNPTNPPPQTVQESSQKQLEPRSLMLTLHVYDISSVQERLLFGAASLTDTAEPVSDTVPVTNRLNVLRSQIIDLDLIMEASERLRGRL</sequence>
<evidence type="ECO:0000313" key="1">
    <source>
        <dbReference type="EMBL" id="RGP76078.1"/>
    </source>
</evidence>